<evidence type="ECO:0008006" key="3">
    <source>
        <dbReference type="Google" id="ProtNLM"/>
    </source>
</evidence>
<evidence type="ECO:0000313" key="2">
    <source>
        <dbReference type="Proteomes" id="UP001060164"/>
    </source>
</evidence>
<sequence length="51" mass="5986">MASYVSPEVREKFETLSVDLKNMILERDVRLENIHDLIRVLEEIVADNEVN</sequence>
<accession>A0ABY5VIN9</accession>
<dbReference type="RefSeq" id="WP_028529461.1">
    <property type="nucleotide sequence ID" value="NZ_CABLBR010000025.1"/>
</dbReference>
<gene>
    <name evidence="1" type="ORF">NQ502_03715</name>
</gene>
<dbReference type="Proteomes" id="UP001060164">
    <property type="component" value="Chromosome"/>
</dbReference>
<dbReference type="EMBL" id="CP102290">
    <property type="protein sequence ID" value="UWP60172.1"/>
    <property type="molecule type" value="Genomic_DNA"/>
</dbReference>
<reference evidence="1" key="1">
    <citation type="journal article" date="2022" name="Cell">
        <title>Design, construction, and in vivo augmentation of a complex gut microbiome.</title>
        <authorList>
            <person name="Cheng A.G."/>
            <person name="Ho P.Y."/>
            <person name="Aranda-Diaz A."/>
            <person name="Jain S."/>
            <person name="Yu F.B."/>
            <person name="Meng X."/>
            <person name="Wang M."/>
            <person name="Iakiviak M."/>
            <person name="Nagashima K."/>
            <person name="Zhao A."/>
            <person name="Murugkar P."/>
            <person name="Patil A."/>
            <person name="Atabakhsh K."/>
            <person name="Weakley A."/>
            <person name="Yan J."/>
            <person name="Brumbaugh A.R."/>
            <person name="Higginbottom S."/>
            <person name="Dimas A."/>
            <person name="Shiver A.L."/>
            <person name="Deutschbauer A."/>
            <person name="Neff N."/>
            <person name="Sonnenburg J.L."/>
            <person name="Huang K.C."/>
            <person name="Fischbach M.A."/>
        </authorList>
    </citation>
    <scope>NUCLEOTIDE SEQUENCE</scope>
    <source>
        <strain evidence="1">DSM 19829</strain>
    </source>
</reference>
<protein>
    <recommendedName>
        <fullName evidence="3">Molecular chaperone GroEL</fullName>
    </recommendedName>
</protein>
<organism evidence="1 2">
    <name type="scientific">Ruminococcus gauvreauii</name>
    <dbReference type="NCBI Taxonomy" id="438033"/>
    <lineage>
        <taxon>Bacteria</taxon>
        <taxon>Bacillati</taxon>
        <taxon>Bacillota</taxon>
        <taxon>Clostridia</taxon>
        <taxon>Eubacteriales</taxon>
        <taxon>Oscillospiraceae</taxon>
        <taxon>Ruminococcus</taxon>
    </lineage>
</organism>
<keyword evidence="2" id="KW-1185">Reference proteome</keyword>
<evidence type="ECO:0000313" key="1">
    <source>
        <dbReference type="EMBL" id="UWP60172.1"/>
    </source>
</evidence>
<name>A0ABY5VIN9_9FIRM</name>
<proteinExistence type="predicted"/>